<dbReference type="Proteomes" id="UP000233440">
    <property type="component" value="Unassembled WGS sequence"/>
</dbReference>
<proteinExistence type="predicted"/>
<reference evidence="1 2" key="1">
    <citation type="submission" date="2017-11" db="EMBL/GenBank/DDBJ databases">
        <title>Bacillus camelliae sp. nov., isolated from pu'er tea.</title>
        <authorList>
            <person name="Niu L."/>
        </authorList>
    </citation>
    <scope>NUCLEOTIDE SEQUENCE [LARGE SCALE GENOMIC DNA]</scope>
    <source>
        <strain evidence="1 2">7578-1</strain>
    </source>
</reference>
<gene>
    <name evidence="1" type="ORF">CWO92_03765</name>
</gene>
<evidence type="ECO:0008006" key="3">
    <source>
        <dbReference type="Google" id="ProtNLM"/>
    </source>
</evidence>
<sequence length="134" mass="15936">MYYFIKIAEYINNLFGKEMNTMLNKMKAILILPLLVMLVALPVHAEPMTNTESQKQVVKLTKQQKEELTKIHLDLLTKRKQLIMKYVEYGVIPKEKGDKMLKGINEHYQDIKENGPDMHWNKMHHHHCHHHHND</sequence>
<dbReference type="EMBL" id="PIQO01000002">
    <property type="protein sequence ID" value="PKR86229.1"/>
    <property type="molecule type" value="Genomic_DNA"/>
</dbReference>
<accession>A0A2N3LNV9</accession>
<name>A0A2N3LNV9_9BACI</name>
<dbReference type="InterPro" id="IPR024485">
    <property type="entry name" value="DUF2680"/>
</dbReference>
<protein>
    <recommendedName>
        <fullName evidence="3">DUF2680 domain-containing protein</fullName>
    </recommendedName>
</protein>
<dbReference type="Pfam" id="PF10925">
    <property type="entry name" value="DUF2680"/>
    <property type="match status" value="1"/>
</dbReference>
<dbReference type="OrthoDB" id="2883543at2"/>
<dbReference type="AlphaFoldDB" id="A0A2N3LNV9"/>
<keyword evidence="2" id="KW-1185">Reference proteome</keyword>
<comment type="caution">
    <text evidence="1">The sequence shown here is derived from an EMBL/GenBank/DDBJ whole genome shotgun (WGS) entry which is preliminary data.</text>
</comment>
<organism evidence="1 2">
    <name type="scientific">Heyndrickxia camelliae</name>
    <dbReference type="NCBI Taxonomy" id="1707093"/>
    <lineage>
        <taxon>Bacteria</taxon>
        <taxon>Bacillati</taxon>
        <taxon>Bacillota</taxon>
        <taxon>Bacilli</taxon>
        <taxon>Bacillales</taxon>
        <taxon>Bacillaceae</taxon>
        <taxon>Heyndrickxia</taxon>
    </lineage>
</organism>
<evidence type="ECO:0000313" key="2">
    <source>
        <dbReference type="Proteomes" id="UP000233440"/>
    </source>
</evidence>
<evidence type="ECO:0000313" key="1">
    <source>
        <dbReference type="EMBL" id="PKR86229.1"/>
    </source>
</evidence>